<dbReference type="EMBL" id="MSZS01000008">
    <property type="protein sequence ID" value="PKX90503.1"/>
    <property type="molecule type" value="Genomic_DNA"/>
</dbReference>
<name>A0A2I1BYP9_ASPN1</name>
<organism evidence="2 3">
    <name type="scientific">Aspergillus novofumigatus (strain IBT 16806)</name>
    <dbReference type="NCBI Taxonomy" id="1392255"/>
    <lineage>
        <taxon>Eukaryota</taxon>
        <taxon>Fungi</taxon>
        <taxon>Dikarya</taxon>
        <taxon>Ascomycota</taxon>
        <taxon>Pezizomycotina</taxon>
        <taxon>Eurotiomycetes</taxon>
        <taxon>Eurotiomycetidae</taxon>
        <taxon>Eurotiales</taxon>
        <taxon>Aspergillaceae</taxon>
        <taxon>Aspergillus</taxon>
        <taxon>Aspergillus subgen. Fumigati</taxon>
    </lineage>
</organism>
<gene>
    <name evidence="2" type="ORF">P174DRAFT_298626</name>
</gene>
<evidence type="ECO:0000313" key="2">
    <source>
        <dbReference type="EMBL" id="PKX90503.1"/>
    </source>
</evidence>
<comment type="caution">
    <text evidence="2">The sequence shown here is derived from an EMBL/GenBank/DDBJ whole genome shotgun (WGS) entry which is preliminary data.</text>
</comment>
<dbReference type="RefSeq" id="XP_024679098.1">
    <property type="nucleotide sequence ID" value="XM_024821617.1"/>
</dbReference>
<dbReference type="Proteomes" id="UP000234474">
    <property type="component" value="Unassembled WGS sequence"/>
</dbReference>
<evidence type="ECO:0000256" key="1">
    <source>
        <dbReference type="SAM" id="Phobius"/>
    </source>
</evidence>
<sequence length="50" mass="5565">MRGKSCAELFSWLCLMAKIAALIAHVTGLINLDLTAFLWESCQAYKDTCL</sequence>
<accession>A0A2I1BYP9</accession>
<reference evidence="3" key="1">
    <citation type="journal article" date="2018" name="Proc. Natl. Acad. Sci. U.S.A.">
        <title>Linking secondary metabolites to gene clusters through genome sequencing of six diverse Aspergillus species.</title>
        <authorList>
            <person name="Kaerboelling I."/>
            <person name="Vesth T.C."/>
            <person name="Frisvad J.C."/>
            <person name="Nybo J.L."/>
            <person name="Theobald S."/>
            <person name="Kuo A."/>
            <person name="Bowyer P."/>
            <person name="Matsuda Y."/>
            <person name="Mondo S."/>
            <person name="Lyhne E.K."/>
            <person name="Kogle M.E."/>
            <person name="Clum A."/>
            <person name="Lipzen A."/>
            <person name="Salamov A."/>
            <person name="Ngan C.Y."/>
            <person name="Daum C."/>
            <person name="Chiniquy J."/>
            <person name="Barry K."/>
            <person name="LaButti K."/>
            <person name="Haridas S."/>
            <person name="Simmons B.A."/>
            <person name="Magnuson J.K."/>
            <person name="Mortensen U.H."/>
            <person name="Larsen T.O."/>
            <person name="Grigoriev I.V."/>
            <person name="Baker S.E."/>
            <person name="Andersen M.R."/>
        </authorList>
    </citation>
    <scope>NUCLEOTIDE SEQUENCE [LARGE SCALE GENOMIC DNA]</scope>
    <source>
        <strain evidence="3">IBT 16806</strain>
    </source>
</reference>
<keyword evidence="3" id="KW-1185">Reference proteome</keyword>
<keyword evidence="1" id="KW-0812">Transmembrane</keyword>
<dbReference type="GeneID" id="36528943"/>
<protein>
    <submittedName>
        <fullName evidence="2">Uncharacterized protein</fullName>
    </submittedName>
</protein>
<dbReference type="VEuPathDB" id="FungiDB:P174DRAFT_298626"/>
<feature type="transmembrane region" description="Helical" evidence="1">
    <location>
        <begin position="9"/>
        <end position="30"/>
    </location>
</feature>
<keyword evidence="1" id="KW-1133">Transmembrane helix</keyword>
<proteinExistence type="predicted"/>
<keyword evidence="1" id="KW-0472">Membrane</keyword>
<evidence type="ECO:0000313" key="3">
    <source>
        <dbReference type="Proteomes" id="UP000234474"/>
    </source>
</evidence>
<dbReference type="AlphaFoldDB" id="A0A2I1BYP9"/>